<dbReference type="InterPro" id="IPR005380">
    <property type="entry name" value="XS_domain"/>
</dbReference>
<evidence type="ECO:0000313" key="4">
    <source>
        <dbReference type="Proteomes" id="UP000585474"/>
    </source>
</evidence>
<dbReference type="OrthoDB" id="1742863at2759"/>
<reference evidence="3 4" key="1">
    <citation type="submission" date="2019-07" db="EMBL/GenBank/DDBJ databases">
        <title>De Novo Assembly of kiwifruit Actinidia rufa.</title>
        <authorList>
            <person name="Sugita-Konishi S."/>
            <person name="Sato K."/>
            <person name="Mori E."/>
            <person name="Abe Y."/>
            <person name="Kisaki G."/>
            <person name="Hamano K."/>
            <person name="Suezawa K."/>
            <person name="Otani M."/>
            <person name="Fukuda T."/>
            <person name="Manabe T."/>
            <person name="Gomi K."/>
            <person name="Tabuchi M."/>
            <person name="Akimitsu K."/>
            <person name="Kataoka I."/>
        </authorList>
    </citation>
    <scope>NUCLEOTIDE SEQUENCE [LARGE SCALE GENOMIC DNA]</scope>
    <source>
        <strain evidence="4">cv. Fuchu</strain>
    </source>
</reference>
<dbReference type="PANTHER" id="PTHR46602">
    <property type="entry name" value="PROTEIN SUPPRESSOR OF GENE SILENCING 3"/>
    <property type="match status" value="1"/>
</dbReference>
<dbReference type="Gene3D" id="3.30.70.2890">
    <property type="entry name" value="XS domain"/>
    <property type="match status" value="1"/>
</dbReference>
<accession>A0A7J0H6J4</accession>
<keyword evidence="4" id="KW-1185">Reference proteome</keyword>
<feature type="domain" description="XS" evidence="2">
    <location>
        <begin position="38"/>
        <end position="112"/>
    </location>
</feature>
<evidence type="ECO:0000256" key="1">
    <source>
        <dbReference type="SAM" id="Coils"/>
    </source>
</evidence>
<evidence type="ECO:0000259" key="2">
    <source>
        <dbReference type="Pfam" id="PF03468"/>
    </source>
</evidence>
<keyword evidence="1" id="KW-0175">Coiled coil</keyword>
<dbReference type="InterPro" id="IPR044287">
    <property type="entry name" value="SGS3"/>
</dbReference>
<evidence type="ECO:0000313" key="3">
    <source>
        <dbReference type="EMBL" id="GFZ18712.1"/>
    </source>
</evidence>
<feature type="coiled-coil region" evidence="1">
    <location>
        <begin position="257"/>
        <end position="295"/>
    </location>
</feature>
<dbReference type="Proteomes" id="UP000585474">
    <property type="component" value="Unassembled WGS sequence"/>
</dbReference>
<dbReference type="AlphaFoldDB" id="A0A7J0H6J4"/>
<dbReference type="InterPro" id="IPR038588">
    <property type="entry name" value="XS_domain_sf"/>
</dbReference>
<protein>
    <submittedName>
        <fullName evidence="3">XS domain-containing protein</fullName>
    </submittedName>
</protein>
<proteinExistence type="predicted"/>
<sequence length="300" mass="35781">MTSSLKLRISESLDNITKIRWPHAQRLKLRISKFLTSSQRSDSHGLQWIQRAPGMSILIFENSAMGYIEAEYLHNHFREQGTDRDAWDQRRVLFCPGGILQLYGYMAEKRDLDIFNQHCHGKSNSRLKFELRSHQEMAVDQMKQMNEDNQELILFKDRVAKWQRQFNALKQSFGLVSEKLRKTSEESHIVQQRSKMHHDQNKEEMDFQDLFWKDQIQIIAKGDSYEKIQQEEREKVKSSLSTNAGRRHRVDEMAKFIKCQEKEMEEFVAESEKLIKLHEDKIIALKQKYLEEEIELEKEF</sequence>
<dbReference type="EMBL" id="BJWL01000027">
    <property type="protein sequence ID" value="GFZ18712.1"/>
    <property type="molecule type" value="Genomic_DNA"/>
</dbReference>
<dbReference type="Pfam" id="PF03468">
    <property type="entry name" value="XS"/>
    <property type="match status" value="1"/>
</dbReference>
<organism evidence="3 4">
    <name type="scientific">Actinidia rufa</name>
    <dbReference type="NCBI Taxonomy" id="165716"/>
    <lineage>
        <taxon>Eukaryota</taxon>
        <taxon>Viridiplantae</taxon>
        <taxon>Streptophyta</taxon>
        <taxon>Embryophyta</taxon>
        <taxon>Tracheophyta</taxon>
        <taxon>Spermatophyta</taxon>
        <taxon>Magnoliopsida</taxon>
        <taxon>eudicotyledons</taxon>
        <taxon>Gunneridae</taxon>
        <taxon>Pentapetalae</taxon>
        <taxon>asterids</taxon>
        <taxon>Ericales</taxon>
        <taxon>Actinidiaceae</taxon>
        <taxon>Actinidia</taxon>
    </lineage>
</organism>
<dbReference type="GO" id="GO:0051607">
    <property type="term" value="P:defense response to virus"/>
    <property type="evidence" value="ECO:0007669"/>
    <property type="project" value="InterPro"/>
</dbReference>
<name>A0A7J0H6J4_9ERIC</name>
<dbReference type="GO" id="GO:0031047">
    <property type="term" value="P:regulatory ncRNA-mediated gene silencing"/>
    <property type="evidence" value="ECO:0007669"/>
    <property type="project" value="InterPro"/>
</dbReference>
<comment type="caution">
    <text evidence="3">The sequence shown here is derived from an EMBL/GenBank/DDBJ whole genome shotgun (WGS) entry which is preliminary data.</text>
</comment>
<gene>
    <name evidence="3" type="ORF">Acr_27g0004510</name>
</gene>
<dbReference type="PANTHER" id="PTHR46602:SF1">
    <property type="entry name" value="PROTEIN SUPPRESSOR OF GENE SILENCING 3"/>
    <property type="match status" value="1"/>
</dbReference>